<dbReference type="InterPro" id="IPR020846">
    <property type="entry name" value="MFS_dom"/>
</dbReference>
<dbReference type="InterPro" id="IPR011701">
    <property type="entry name" value="MFS"/>
</dbReference>
<gene>
    <name evidence="8" type="ORF">TBRA_LOCUS5999</name>
</gene>
<dbReference type="Pfam" id="PF07690">
    <property type="entry name" value="MFS_1"/>
    <property type="match status" value="1"/>
</dbReference>
<feature type="repeat" description="ANK" evidence="5">
    <location>
        <begin position="1086"/>
        <end position="1118"/>
    </location>
</feature>
<feature type="transmembrane region" description="Helical" evidence="6">
    <location>
        <begin position="253"/>
        <end position="274"/>
    </location>
</feature>
<name>A0A6H5IHA6_9HYME</name>
<protein>
    <recommendedName>
        <fullName evidence="7">Major facilitator superfamily (MFS) profile domain-containing protein</fullName>
    </recommendedName>
</protein>
<feature type="transmembrane region" description="Helical" evidence="6">
    <location>
        <begin position="343"/>
        <end position="366"/>
    </location>
</feature>
<proteinExistence type="predicted"/>
<dbReference type="CDD" id="cd17318">
    <property type="entry name" value="MFS_SLC17"/>
    <property type="match status" value="1"/>
</dbReference>
<feature type="transmembrane region" description="Helical" evidence="6">
    <location>
        <begin position="212"/>
        <end position="233"/>
    </location>
</feature>
<evidence type="ECO:0000256" key="3">
    <source>
        <dbReference type="ARBA" id="ARBA00022989"/>
    </source>
</evidence>
<dbReference type="InterPro" id="IPR002110">
    <property type="entry name" value="Ankyrin_rpt"/>
</dbReference>
<evidence type="ECO:0000256" key="5">
    <source>
        <dbReference type="PROSITE-ProRule" id="PRU00023"/>
    </source>
</evidence>
<dbReference type="GO" id="GO:0022857">
    <property type="term" value="F:transmembrane transporter activity"/>
    <property type="evidence" value="ECO:0007669"/>
    <property type="project" value="InterPro"/>
</dbReference>
<evidence type="ECO:0000313" key="9">
    <source>
        <dbReference type="Proteomes" id="UP000479190"/>
    </source>
</evidence>
<dbReference type="InterPro" id="IPR050382">
    <property type="entry name" value="MFS_Na/Anion_cotransporter"/>
</dbReference>
<feature type="transmembrane region" description="Helical" evidence="6">
    <location>
        <begin position="52"/>
        <end position="71"/>
    </location>
</feature>
<evidence type="ECO:0000256" key="1">
    <source>
        <dbReference type="ARBA" id="ARBA00004141"/>
    </source>
</evidence>
<dbReference type="PROSITE" id="PS50297">
    <property type="entry name" value="ANK_REP_REGION"/>
    <property type="match status" value="3"/>
</dbReference>
<dbReference type="Gene3D" id="1.20.1250.20">
    <property type="entry name" value="MFS general substrate transporter like domains"/>
    <property type="match status" value="2"/>
</dbReference>
<sequence>MHKYKHSENPRARDFGWHSGEKSTMLSAFFWGYVLTQVPAGQLAGRWSAQKILVIGMLLCGVATAAIPWFVAADRAWIVLLARFLMGFGQGAVLPGIHTLLAKWVPKGERARLGSFAYSGGQLGTVVAMPISAQLSTTKIGWAAVFYFYGALCALWALLFQLCGSDGPQVHPRIGDVERLYILNNTDGASNSSSNAEKPATPWRSIFTSVPMWALIIVHCGQNWGFWFLMGYLPTYMQNIGGFAMEKTGFYAALPYLAMWLLSFPCSYLADLALRRRVQVGTIRKVSNSLAHWGPGLALIGLCFVKDQAGMVALLTVAVGLNAGSICGYQINHIDLSPNFAGTMMSITNCLASVVAIVAPFVCAFIITDEKNASQWHIVFGITAFIYFAGNLCFVVFGSGRVQSWNELPAKSEKSQKDELSTNLEHSHQICPDAVHGAGIRHRLRDKILHVDRDRRHDRRQSRVVQQKRLKSLRENVNWEIEKERGEFLRRLGPLIDDWQDELPNLRDIFRRDEIDRLLTESVKGDSLEFVDFVVRSGYKDEPDVDESGKPLLRRTTPIHHAARSRSTRWFIAIPELFKIYDANYIDEDGSTHFHAACMLPACREFVVKFLELGQDPDCLAQISSFEPPLLVALSFSNLSAAEALLRGGADPNLASKDGFTALHVIFQNSRGDEVMMAFFAILEDAQRQQLRAAVDARDKWGWTPLQLAVTSLLPRVVDELLARGASLTSFVFPTSEIHFDRCFDAWLEDKDHKLRLASAALSIVERLEKAGYELERAEALTIMKLFAEHGMFDESTFADSSWYSDKRFARAAKKMMMKKKKKSGLSLHDLIPLRPKEAARLLTVGDYYEFVVLKANYRPCPSASSLAERNDDITSPNMEDRIGKLKSWRESVDFEIEQKRVDIIPQLYDLISDWEGQFPNLRDIFHPAEIDWLIAESVRMIDSEYLDGVPWEDILVDFVIRSGYKDEPIVDENGNISLRRTTPIHLAKYLRHGVTSVLFKIYGNHFINYTDESGYTYLHAASACGHEKLVEKFLELGQDPNCIWRETGWSPLHLALPHHHNTCRDILRAERRTPATGADRCEGQVGPYALQWAVLVGDKKTAKLLLERGADPNSVDNDGSTLLQILCQRDKDDHSADIFFEAIDEMRLTVPLDARDKLGRTPLQLAVAKLLPKTVHLLLERGADLSSFIFPTENDFDESNKNDRDHLYFKKHLASSVLFIMKLLERRGYALDRSDALVVMKFFAKYRLFEQSEEFQKFWYEHEEFVSKSKEKKILPRIWPESRDFETEKRAITMSPSLLLHDLVRMPTEEAIKLPIYYYKEVRTTDVRDLSKKLERACIMHLCEMMSRRFFRALDTGFFLGTGTVSTAASLLRNHHQEAEKRGFV</sequence>
<dbReference type="Gene3D" id="1.25.40.20">
    <property type="entry name" value="Ankyrin repeat-containing domain"/>
    <property type="match status" value="2"/>
</dbReference>
<evidence type="ECO:0000313" key="8">
    <source>
        <dbReference type="EMBL" id="CAB0034101.1"/>
    </source>
</evidence>
<feature type="transmembrane region" description="Helical" evidence="6">
    <location>
        <begin position="140"/>
        <end position="163"/>
    </location>
</feature>
<evidence type="ECO:0000256" key="6">
    <source>
        <dbReference type="SAM" id="Phobius"/>
    </source>
</evidence>
<dbReference type="GO" id="GO:0006820">
    <property type="term" value="P:monoatomic anion transport"/>
    <property type="evidence" value="ECO:0007669"/>
    <property type="project" value="TreeGrafter"/>
</dbReference>
<dbReference type="SUPFAM" id="SSF48403">
    <property type="entry name" value="Ankyrin repeat"/>
    <property type="match status" value="2"/>
</dbReference>
<evidence type="ECO:0000256" key="4">
    <source>
        <dbReference type="ARBA" id="ARBA00023136"/>
    </source>
</evidence>
<keyword evidence="9" id="KW-1185">Reference proteome</keyword>
<comment type="subcellular location">
    <subcellularLocation>
        <location evidence="1">Membrane</location>
        <topology evidence="1">Multi-pass membrane protein</topology>
    </subcellularLocation>
</comment>
<accession>A0A6H5IHA6</accession>
<organism evidence="8 9">
    <name type="scientific">Trichogramma brassicae</name>
    <dbReference type="NCBI Taxonomy" id="86971"/>
    <lineage>
        <taxon>Eukaryota</taxon>
        <taxon>Metazoa</taxon>
        <taxon>Ecdysozoa</taxon>
        <taxon>Arthropoda</taxon>
        <taxon>Hexapoda</taxon>
        <taxon>Insecta</taxon>
        <taxon>Pterygota</taxon>
        <taxon>Neoptera</taxon>
        <taxon>Endopterygota</taxon>
        <taxon>Hymenoptera</taxon>
        <taxon>Apocrita</taxon>
        <taxon>Proctotrupomorpha</taxon>
        <taxon>Chalcidoidea</taxon>
        <taxon>Trichogrammatidae</taxon>
        <taxon>Trichogramma</taxon>
    </lineage>
</organism>
<feature type="domain" description="Major facilitator superfamily (MFS) profile" evidence="7">
    <location>
        <begin position="1"/>
        <end position="402"/>
    </location>
</feature>
<dbReference type="GO" id="GO:0016020">
    <property type="term" value="C:membrane"/>
    <property type="evidence" value="ECO:0007669"/>
    <property type="project" value="UniProtKB-SubCell"/>
</dbReference>
<dbReference type="PROSITE" id="PS50088">
    <property type="entry name" value="ANK_REPEAT"/>
    <property type="match status" value="3"/>
</dbReference>
<dbReference type="PANTHER" id="PTHR11662">
    <property type="entry name" value="SOLUTE CARRIER FAMILY 17"/>
    <property type="match status" value="1"/>
</dbReference>
<reference evidence="8 9" key="1">
    <citation type="submission" date="2020-02" db="EMBL/GenBank/DDBJ databases">
        <authorList>
            <person name="Ferguson B K."/>
        </authorList>
    </citation>
    <scope>NUCLEOTIDE SEQUENCE [LARGE SCALE GENOMIC DNA]</scope>
</reference>
<dbReference type="PANTHER" id="PTHR11662:SF280">
    <property type="entry name" value="FI21844P1-RELATED"/>
    <property type="match status" value="1"/>
</dbReference>
<dbReference type="SUPFAM" id="SSF103473">
    <property type="entry name" value="MFS general substrate transporter"/>
    <property type="match status" value="1"/>
</dbReference>
<dbReference type="OrthoDB" id="2985014at2759"/>
<feature type="transmembrane region" description="Helical" evidence="6">
    <location>
        <begin position="113"/>
        <end position="134"/>
    </location>
</feature>
<dbReference type="InterPro" id="IPR036770">
    <property type="entry name" value="Ankyrin_rpt-contain_sf"/>
</dbReference>
<dbReference type="Pfam" id="PF12796">
    <property type="entry name" value="Ank_2"/>
    <property type="match status" value="2"/>
</dbReference>
<evidence type="ECO:0000256" key="2">
    <source>
        <dbReference type="ARBA" id="ARBA00022692"/>
    </source>
</evidence>
<dbReference type="EMBL" id="CADCXV010000732">
    <property type="protein sequence ID" value="CAB0034101.1"/>
    <property type="molecule type" value="Genomic_DNA"/>
</dbReference>
<keyword evidence="2 6" id="KW-0812">Transmembrane</keyword>
<keyword evidence="4 6" id="KW-0472">Membrane</keyword>
<dbReference type="FunFam" id="1.20.1250.20:FF:000532">
    <property type="entry name" value="SLC (SoLute Carrier) homolog"/>
    <property type="match status" value="1"/>
</dbReference>
<keyword evidence="3 6" id="KW-1133">Transmembrane helix</keyword>
<feature type="transmembrane region" description="Helical" evidence="6">
    <location>
        <begin position="77"/>
        <end position="101"/>
    </location>
</feature>
<evidence type="ECO:0000259" key="7">
    <source>
        <dbReference type="PROSITE" id="PS50850"/>
    </source>
</evidence>
<feature type="transmembrane region" description="Helical" evidence="6">
    <location>
        <begin position="312"/>
        <end position="331"/>
    </location>
</feature>
<dbReference type="PROSITE" id="PS50850">
    <property type="entry name" value="MFS"/>
    <property type="match status" value="1"/>
</dbReference>
<dbReference type="Pfam" id="PF00023">
    <property type="entry name" value="Ank"/>
    <property type="match status" value="1"/>
</dbReference>
<feature type="transmembrane region" description="Helical" evidence="6">
    <location>
        <begin position="378"/>
        <end position="397"/>
    </location>
</feature>
<keyword evidence="5" id="KW-0040">ANK repeat</keyword>
<dbReference type="SMART" id="SM00248">
    <property type="entry name" value="ANK"/>
    <property type="match status" value="8"/>
</dbReference>
<dbReference type="Proteomes" id="UP000479190">
    <property type="component" value="Unassembled WGS sequence"/>
</dbReference>
<dbReference type="InterPro" id="IPR036259">
    <property type="entry name" value="MFS_trans_sf"/>
</dbReference>
<feature type="repeat" description="ANK" evidence="5">
    <location>
        <begin position="1159"/>
        <end position="1187"/>
    </location>
</feature>
<feature type="repeat" description="ANK" evidence="5">
    <location>
        <begin position="1014"/>
        <end position="1042"/>
    </location>
</feature>